<dbReference type="RefSeq" id="WP_160223615.1">
    <property type="nucleotide sequence ID" value="NZ_CP029149.1"/>
</dbReference>
<dbReference type="InterPro" id="IPR038670">
    <property type="entry name" value="HslJ-like_sf"/>
</dbReference>
<dbReference type="InterPro" id="IPR025485">
    <property type="entry name" value="DUF4377"/>
</dbReference>
<reference evidence="1 2" key="1">
    <citation type="submission" date="2018-04" db="EMBL/GenBank/DDBJ databases">
        <title>Characteristic and Complete Genome Sequencing of A Novel Member of Infective Endocarditis Causative Bacteria: Bergeyella cardium QL-PH.</title>
        <authorList>
            <person name="Pan H."/>
            <person name="Sun E."/>
            <person name="Zhang Y."/>
        </authorList>
    </citation>
    <scope>NUCLEOTIDE SEQUENCE [LARGE SCALE GENOMIC DNA]</scope>
    <source>
        <strain evidence="1 2">HPQL</strain>
    </source>
</reference>
<sequence length="224" mass="25436">MKNLKVFSLILMAVMLFQACGSSKTSVYWVDAYRADCSGVGKMQCLKVYKGNDLDKAQWELIYSPIEGFKFEEGFFKKIEVREEKLNPKDVPADAPSVRYTLVRELEKVSDFKTQLEGQWLLEAVNSKKLGDDSMFPMNIDPSQNKVNGSDGCNHYMGGFSKLNSREMVFSPLATTFRLCEDMQIPDAFSQAITQVATYKVDGLTLHMYNKQGKEVLRFGKVTR</sequence>
<proteinExistence type="predicted"/>
<dbReference type="Pfam" id="PF03724">
    <property type="entry name" value="META"/>
    <property type="match status" value="1"/>
</dbReference>
<name>A0A6P1QTE0_9FLAO</name>
<dbReference type="InterPro" id="IPR005184">
    <property type="entry name" value="DUF306_Meta_HslJ"/>
</dbReference>
<dbReference type="InterPro" id="IPR053147">
    <property type="entry name" value="Hsp_HslJ-like"/>
</dbReference>
<dbReference type="PANTHER" id="PTHR35535:SF1">
    <property type="entry name" value="HEAT SHOCK PROTEIN HSLJ"/>
    <property type="match status" value="1"/>
</dbReference>
<gene>
    <name evidence="1" type="ORF">DBX24_00395</name>
</gene>
<dbReference type="PROSITE" id="PS51257">
    <property type="entry name" value="PROKAR_LIPOPROTEIN"/>
    <property type="match status" value="1"/>
</dbReference>
<organism evidence="1 2">
    <name type="scientific">Bergeyella cardium</name>
    <dbReference type="NCBI Taxonomy" id="1585976"/>
    <lineage>
        <taxon>Bacteria</taxon>
        <taxon>Pseudomonadati</taxon>
        <taxon>Bacteroidota</taxon>
        <taxon>Flavobacteriia</taxon>
        <taxon>Flavobacteriales</taxon>
        <taxon>Weeksellaceae</taxon>
        <taxon>Bergeyella</taxon>
    </lineage>
</organism>
<dbReference type="Proteomes" id="UP000464318">
    <property type="component" value="Chromosome"/>
</dbReference>
<dbReference type="PANTHER" id="PTHR35535">
    <property type="entry name" value="HEAT SHOCK PROTEIN HSLJ"/>
    <property type="match status" value="1"/>
</dbReference>
<protein>
    <submittedName>
        <fullName evidence="1">DUF4377 domain-containing protein</fullName>
    </submittedName>
</protein>
<dbReference type="OrthoDB" id="880459at2"/>
<dbReference type="Pfam" id="PF14302">
    <property type="entry name" value="DUF4377"/>
    <property type="match status" value="1"/>
</dbReference>
<evidence type="ECO:0000313" key="1">
    <source>
        <dbReference type="EMBL" id="QHN64457.1"/>
    </source>
</evidence>
<dbReference type="KEGG" id="bcad:DBX24_00395"/>
<dbReference type="EMBL" id="CP029149">
    <property type="protein sequence ID" value="QHN64457.1"/>
    <property type="molecule type" value="Genomic_DNA"/>
</dbReference>
<evidence type="ECO:0000313" key="2">
    <source>
        <dbReference type="Proteomes" id="UP000464318"/>
    </source>
</evidence>
<dbReference type="Gene3D" id="2.40.128.270">
    <property type="match status" value="1"/>
</dbReference>
<accession>A0A6P1QTE0</accession>
<dbReference type="AlphaFoldDB" id="A0A6P1QTE0"/>
<keyword evidence="2" id="KW-1185">Reference proteome</keyword>